<name>A0A0K2TB84_LEPSM</name>
<dbReference type="EMBL" id="HACA01005370">
    <property type="protein sequence ID" value="CDW22731.1"/>
    <property type="molecule type" value="Transcribed_RNA"/>
</dbReference>
<protein>
    <submittedName>
        <fullName evidence="1">Uncharacterized protein</fullName>
    </submittedName>
</protein>
<reference evidence="1" key="1">
    <citation type="submission" date="2014-05" db="EMBL/GenBank/DDBJ databases">
        <authorList>
            <person name="Chronopoulou M."/>
        </authorList>
    </citation>
    <scope>NUCLEOTIDE SEQUENCE</scope>
    <source>
        <tissue evidence="1">Whole organism</tissue>
    </source>
</reference>
<accession>A0A0K2TB84</accession>
<proteinExistence type="predicted"/>
<dbReference type="AlphaFoldDB" id="A0A0K2TB84"/>
<evidence type="ECO:0000313" key="1">
    <source>
        <dbReference type="EMBL" id="CDW22731.1"/>
    </source>
</evidence>
<organism evidence="1">
    <name type="scientific">Lepeophtheirus salmonis</name>
    <name type="common">Salmon louse</name>
    <name type="synonym">Caligus salmonis</name>
    <dbReference type="NCBI Taxonomy" id="72036"/>
    <lineage>
        <taxon>Eukaryota</taxon>
        <taxon>Metazoa</taxon>
        <taxon>Ecdysozoa</taxon>
        <taxon>Arthropoda</taxon>
        <taxon>Crustacea</taxon>
        <taxon>Multicrustacea</taxon>
        <taxon>Hexanauplia</taxon>
        <taxon>Copepoda</taxon>
        <taxon>Siphonostomatoida</taxon>
        <taxon>Caligidae</taxon>
        <taxon>Lepeophtheirus</taxon>
    </lineage>
</organism>
<sequence>MSISRPIILQTEISKKLYQQELGSYVLTQ</sequence>